<sequence>MKPCPMTFLSNLKLFSLHRHRIPPAEFVACCASQLTSESPHKAWHMDLFITSFFVSCKHIISIFCLLTSLLIAGHLSPLPNPLTLNVIIFIVKLSCIPICVLLLDLLSPCPLFLLQDPLAKTHW</sequence>
<feature type="transmembrane region" description="Helical" evidence="1">
    <location>
        <begin position="85"/>
        <end position="107"/>
    </location>
</feature>
<gene>
    <name evidence="2" type="ORF">GLYMA_10G078800</name>
</gene>
<dbReference type="EMBL" id="CM000843">
    <property type="protein sequence ID" value="KRH32824.1"/>
    <property type="molecule type" value="Genomic_DNA"/>
</dbReference>
<protein>
    <submittedName>
        <fullName evidence="2 3">Uncharacterized protein</fullName>
    </submittedName>
</protein>
<keyword evidence="1" id="KW-1133">Transmembrane helix</keyword>
<dbReference type="EnsemblPlants" id="KRH32824">
    <property type="protein sequence ID" value="KRH32824"/>
    <property type="gene ID" value="GLYMA_10G078800"/>
</dbReference>
<accession>A0A0R0HZ39</accession>
<evidence type="ECO:0000313" key="4">
    <source>
        <dbReference type="Proteomes" id="UP000008827"/>
    </source>
</evidence>
<reference evidence="3" key="2">
    <citation type="submission" date="2018-02" db="UniProtKB">
        <authorList>
            <consortium name="EnsemblPlants"/>
        </authorList>
    </citation>
    <scope>IDENTIFICATION</scope>
    <source>
        <strain evidence="3">Williams 82</strain>
    </source>
</reference>
<keyword evidence="4" id="KW-1185">Reference proteome</keyword>
<dbReference type="AlphaFoldDB" id="A0A0R0HZ39"/>
<keyword evidence="1" id="KW-0472">Membrane</keyword>
<reference evidence="2" key="3">
    <citation type="submission" date="2018-07" db="EMBL/GenBank/DDBJ databases">
        <title>WGS assembly of Glycine max.</title>
        <authorList>
            <person name="Schmutz J."/>
            <person name="Cannon S."/>
            <person name="Schlueter J."/>
            <person name="Ma J."/>
            <person name="Mitros T."/>
            <person name="Nelson W."/>
            <person name="Hyten D."/>
            <person name="Song Q."/>
            <person name="Thelen J."/>
            <person name="Cheng J."/>
            <person name="Xu D."/>
            <person name="Hellsten U."/>
            <person name="May G."/>
            <person name="Yu Y."/>
            <person name="Sakurai T."/>
            <person name="Umezawa T."/>
            <person name="Bhattacharyya M."/>
            <person name="Sandhu D."/>
            <person name="Valliyodan B."/>
            <person name="Lindquist E."/>
            <person name="Peto M."/>
            <person name="Grant D."/>
            <person name="Shu S."/>
            <person name="Goodstein D."/>
            <person name="Barry K."/>
            <person name="Futrell-Griggs M."/>
            <person name="Abernathy B."/>
            <person name="Du J."/>
            <person name="Tian Z."/>
            <person name="Zhu L."/>
            <person name="Gill N."/>
            <person name="Joshi T."/>
            <person name="Libault M."/>
            <person name="Sethuraman A."/>
            <person name="Zhang X."/>
            <person name="Shinozaki K."/>
            <person name="Nguyen H."/>
            <person name="Wing R."/>
            <person name="Cregan P."/>
            <person name="Specht J."/>
            <person name="Grimwood J."/>
            <person name="Rokhsar D."/>
            <person name="Stacey G."/>
            <person name="Shoemaker R."/>
            <person name="Jackson S."/>
        </authorList>
    </citation>
    <scope>NUCLEOTIDE SEQUENCE</scope>
    <source>
        <tissue evidence="2">Callus</tissue>
    </source>
</reference>
<evidence type="ECO:0000256" key="1">
    <source>
        <dbReference type="SAM" id="Phobius"/>
    </source>
</evidence>
<evidence type="ECO:0000313" key="3">
    <source>
        <dbReference type="EnsemblPlants" id="KRH32824"/>
    </source>
</evidence>
<evidence type="ECO:0000313" key="2">
    <source>
        <dbReference type="EMBL" id="KRH32824.1"/>
    </source>
</evidence>
<dbReference type="Proteomes" id="UP000008827">
    <property type="component" value="Chromosome 10"/>
</dbReference>
<name>A0A0R0HZ39_SOYBN</name>
<organism evidence="2">
    <name type="scientific">Glycine max</name>
    <name type="common">Soybean</name>
    <name type="synonym">Glycine hispida</name>
    <dbReference type="NCBI Taxonomy" id="3847"/>
    <lineage>
        <taxon>Eukaryota</taxon>
        <taxon>Viridiplantae</taxon>
        <taxon>Streptophyta</taxon>
        <taxon>Embryophyta</taxon>
        <taxon>Tracheophyta</taxon>
        <taxon>Spermatophyta</taxon>
        <taxon>Magnoliopsida</taxon>
        <taxon>eudicotyledons</taxon>
        <taxon>Gunneridae</taxon>
        <taxon>Pentapetalae</taxon>
        <taxon>rosids</taxon>
        <taxon>fabids</taxon>
        <taxon>Fabales</taxon>
        <taxon>Fabaceae</taxon>
        <taxon>Papilionoideae</taxon>
        <taxon>50 kb inversion clade</taxon>
        <taxon>NPAAA clade</taxon>
        <taxon>indigoferoid/millettioid clade</taxon>
        <taxon>Phaseoleae</taxon>
        <taxon>Glycine</taxon>
        <taxon>Glycine subgen. Soja</taxon>
    </lineage>
</organism>
<proteinExistence type="predicted"/>
<reference evidence="2 3" key="1">
    <citation type="journal article" date="2010" name="Nature">
        <title>Genome sequence of the palaeopolyploid soybean.</title>
        <authorList>
            <person name="Schmutz J."/>
            <person name="Cannon S.B."/>
            <person name="Schlueter J."/>
            <person name="Ma J."/>
            <person name="Mitros T."/>
            <person name="Nelson W."/>
            <person name="Hyten D.L."/>
            <person name="Song Q."/>
            <person name="Thelen J.J."/>
            <person name="Cheng J."/>
            <person name="Xu D."/>
            <person name="Hellsten U."/>
            <person name="May G.D."/>
            <person name="Yu Y."/>
            <person name="Sakurai T."/>
            <person name="Umezawa T."/>
            <person name="Bhattacharyya M.K."/>
            <person name="Sandhu D."/>
            <person name="Valliyodan B."/>
            <person name="Lindquist E."/>
            <person name="Peto M."/>
            <person name="Grant D."/>
            <person name="Shu S."/>
            <person name="Goodstein D."/>
            <person name="Barry K."/>
            <person name="Futrell-Griggs M."/>
            <person name="Abernathy B."/>
            <person name="Du J."/>
            <person name="Tian Z."/>
            <person name="Zhu L."/>
            <person name="Gill N."/>
            <person name="Joshi T."/>
            <person name="Libault M."/>
            <person name="Sethuraman A."/>
            <person name="Zhang X.-C."/>
            <person name="Shinozaki K."/>
            <person name="Nguyen H.T."/>
            <person name="Wing R.A."/>
            <person name="Cregan P."/>
            <person name="Specht J."/>
            <person name="Grimwood J."/>
            <person name="Rokhsar D."/>
            <person name="Stacey G."/>
            <person name="Shoemaker R.C."/>
            <person name="Jackson S.A."/>
        </authorList>
    </citation>
    <scope>NUCLEOTIDE SEQUENCE</scope>
    <source>
        <strain evidence="3">cv. Williams 82</strain>
        <tissue evidence="2">Callus</tissue>
    </source>
</reference>
<dbReference type="Gramene" id="KRH32824">
    <property type="protein sequence ID" value="KRH32824"/>
    <property type="gene ID" value="GLYMA_10G078800"/>
</dbReference>
<feature type="transmembrane region" description="Helical" evidence="1">
    <location>
        <begin position="48"/>
        <end position="73"/>
    </location>
</feature>
<dbReference type="InParanoid" id="A0A0R0HZ39"/>
<keyword evidence="1" id="KW-0812">Transmembrane</keyword>